<protein>
    <submittedName>
        <fullName evidence="1">Uncharacterized protein</fullName>
    </submittedName>
</protein>
<comment type="caution">
    <text evidence="1">The sequence shown here is derived from an EMBL/GenBank/DDBJ whole genome shotgun (WGS) entry which is preliminary data.</text>
</comment>
<name>A0ABQ9J9P5_9CUCU</name>
<gene>
    <name evidence="1" type="ORF">NQ317_006682</name>
</gene>
<dbReference type="EMBL" id="JAPWTJ010000922">
    <property type="protein sequence ID" value="KAJ8974839.1"/>
    <property type="molecule type" value="Genomic_DNA"/>
</dbReference>
<dbReference type="Proteomes" id="UP001162164">
    <property type="component" value="Unassembled WGS sequence"/>
</dbReference>
<evidence type="ECO:0000313" key="1">
    <source>
        <dbReference type="EMBL" id="KAJ8974839.1"/>
    </source>
</evidence>
<feature type="non-terminal residue" evidence="1">
    <location>
        <position position="1"/>
    </location>
</feature>
<evidence type="ECO:0000313" key="2">
    <source>
        <dbReference type="Proteomes" id="UP001162164"/>
    </source>
</evidence>
<keyword evidence="2" id="KW-1185">Reference proteome</keyword>
<organism evidence="1 2">
    <name type="scientific">Molorchus minor</name>
    <dbReference type="NCBI Taxonomy" id="1323400"/>
    <lineage>
        <taxon>Eukaryota</taxon>
        <taxon>Metazoa</taxon>
        <taxon>Ecdysozoa</taxon>
        <taxon>Arthropoda</taxon>
        <taxon>Hexapoda</taxon>
        <taxon>Insecta</taxon>
        <taxon>Pterygota</taxon>
        <taxon>Neoptera</taxon>
        <taxon>Endopterygota</taxon>
        <taxon>Coleoptera</taxon>
        <taxon>Polyphaga</taxon>
        <taxon>Cucujiformia</taxon>
        <taxon>Chrysomeloidea</taxon>
        <taxon>Cerambycidae</taxon>
        <taxon>Lamiinae</taxon>
        <taxon>Monochamini</taxon>
        <taxon>Molorchus</taxon>
    </lineage>
</organism>
<sequence>YYAKTPFNVQDQDEKLLKQHYLNVLVTWYTVSSHLVFGDLRNFSAVQEVTVLKMAIYIAETCPRCSKFNVSLLTGGDL</sequence>
<reference evidence="1" key="1">
    <citation type="journal article" date="2023" name="Insect Mol. Biol.">
        <title>Genome sequencing provides insights into the evolution of gene families encoding plant cell wall-degrading enzymes in longhorned beetles.</title>
        <authorList>
            <person name="Shin N.R."/>
            <person name="Okamura Y."/>
            <person name="Kirsch R."/>
            <person name="Pauchet Y."/>
        </authorList>
    </citation>
    <scope>NUCLEOTIDE SEQUENCE</scope>
    <source>
        <strain evidence="1">MMC_N1</strain>
    </source>
</reference>
<accession>A0ABQ9J9P5</accession>
<proteinExistence type="predicted"/>